<evidence type="ECO:0000256" key="1">
    <source>
        <dbReference type="SAM" id="Phobius"/>
    </source>
</evidence>
<reference evidence="2 3" key="1">
    <citation type="submission" date="2020-07" db="EMBL/GenBank/DDBJ databases">
        <title>Complete genome sequence of Mycolicibacterium litorale like strain isolated from cardiac implantable electronic device infection.</title>
        <authorList>
            <person name="Fukano H."/>
            <person name="Miyama H."/>
            <person name="Hoshino Y."/>
        </authorList>
    </citation>
    <scope>NUCLEOTIDE SEQUENCE [LARGE SCALE GENOMIC DNA]</scope>
    <source>
        <strain evidence="2 3">NIIDNTM18</strain>
    </source>
</reference>
<feature type="transmembrane region" description="Helical" evidence="1">
    <location>
        <begin position="92"/>
        <end position="115"/>
    </location>
</feature>
<feature type="transmembrane region" description="Helical" evidence="1">
    <location>
        <begin position="52"/>
        <end position="72"/>
    </location>
</feature>
<organism evidence="2 3">
    <name type="scientific">Mycolicibacterium litorale</name>
    <dbReference type="NCBI Taxonomy" id="758802"/>
    <lineage>
        <taxon>Bacteria</taxon>
        <taxon>Bacillati</taxon>
        <taxon>Actinomycetota</taxon>
        <taxon>Actinomycetes</taxon>
        <taxon>Mycobacteriales</taxon>
        <taxon>Mycobacteriaceae</taxon>
        <taxon>Mycolicibacterium</taxon>
    </lineage>
</organism>
<keyword evidence="1" id="KW-1133">Transmembrane helix</keyword>
<sequence length="175" mass="18092">MSNGRPYDFSPAQESAREWQKLQVGVLGFVGLCGVFSGGATSGTRPPWLQEVGAVAALSGLVLTLVGVLLVATVAHPVTRRPISPAAESRRLVVGIVTTFAAVALTALAALTWWWPNARADTPASAPKVAVTTSAGFACGTLEQIGPATLSLDVRGERVTVPLRAIVSSDVVQSC</sequence>
<dbReference type="AlphaFoldDB" id="A0A6S6P4R0"/>
<evidence type="ECO:0000313" key="2">
    <source>
        <dbReference type="EMBL" id="BCI53654.1"/>
    </source>
</evidence>
<dbReference type="Proteomes" id="UP000515734">
    <property type="component" value="Chromosome"/>
</dbReference>
<feature type="transmembrane region" description="Helical" evidence="1">
    <location>
        <begin position="21"/>
        <end position="40"/>
    </location>
</feature>
<proteinExistence type="predicted"/>
<evidence type="ECO:0000313" key="3">
    <source>
        <dbReference type="Proteomes" id="UP000515734"/>
    </source>
</evidence>
<accession>A0A6S6P4R0</accession>
<gene>
    <name evidence="2" type="ORF">NIIDNTM18_29320</name>
</gene>
<dbReference type="RefSeq" id="WP_185291669.1">
    <property type="nucleotide sequence ID" value="NZ_AP023287.1"/>
</dbReference>
<keyword evidence="1" id="KW-0472">Membrane</keyword>
<keyword evidence="1" id="KW-0812">Transmembrane</keyword>
<name>A0A6S6P4R0_9MYCO</name>
<protein>
    <submittedName>
        <fullName evidence="2">Uncharacterized protein</fullName>
    </submittedName>
</protein>
<dbReference type="EMBL" id="AP023287">
    <property type="protein sequence ID" value="BCI53654.1"/>
    <property type="molecule type" value="Genomic_DNA"/>
</dbReference>